<reference evidence="1 2" key="1">
    <citation type="submission" date="2018-11" db="EMBL/GenBank/DDBJ databases">
        <authorList>
            <consortium name="Pathogen Informatics"/>
        </authorList>
    </citation>
    <scope>NUCLEOTIDE SEQUENCE [LARGE SCALE GENOMIC DNA]</scope>
    <source>
        <strain evidence="1 2">Zambia</strain>
    </source>
</reference>
<dbReference type="EMBL" id="UZAI01000562">
    <property type="protein sequence ID" value="VDO54362.1"/>
    <property type="molecule type" value="Genomic_DNA"/>
</dbReference>
<name>A0A3P7ZZC7_9TREM</name>
<proteinExistence type="predicted"/>
<protein>
    <submittedName>
        <fullName evidence="1">Uncharacterized protein</fullName>
    </submittedName>
</protein>
<sequence>MTWTHFSNQIQQTVQTCHSYKILCLVRGKLVVALASTLNASVKFPFFCTLDGIR</sequence>
<keyword evidence="2" id="KW-1185">Reference proteome</keyword>
<gene>
    <name evidence="1" type="ORF">SMRZ_LOCUS2261</name>
</gene>
<evidence type="ECO:0000313" key="1">
    <source>
        <dbReference type="EMBL" id="VDO54362.1"/>
    </source>
</evidence>
<dbReference type="Proteomes" id="UP000277204">
    <property type="component" value="Unassembled WGS sequence"/>
</dbReference>
<accession>A0A3P7ZZC7</accession>
<organism evidence="1 2">
    <name type="scientific">Schistosoma margrebowiei</name>
    <dbReference type="NCBI Taxonomy" id="48269"/>
    <lineage>
        <taxon>Eukaryota</taxon>
        <taxon>Metazoa</taxon>
        <taxon>Spiralia</taxon>
        <taxon>Lophotrochozoa</taxon>
        <taxon>Platyhelminthes</taxon>
        <taxon>Trematoda</taxon>
        <taxon>Digenea</taxon>
        <taxon>Strigeidida</taxon>
        <taxon>Schistosomatoidea</taxon>
        <taxon>Schistosomatidae</taxon>
        <taxon>Schistosoma</taxon>
    </lineage>
</organism>
<dbReference type="AlphaFoldDB" id="A0A3P7ZZC7"/>
<evidence type="ECO:0000313" key="2">
    <source>
        <dbReference type="Proteomes" id="UP000277204"/>
    </source>
</evidence>